<evidence type="ECO:0000313" key="6">
    <source>
        <dbReference type="Proteomes" id="UP000051063"/>
    </source>
</evidence>
<dbReference type="Proteomes" id="UP000051063">
    <property type="component" value="Unassembled WGS sequence"/>
</dbReference>
<keyword evidence="5" id="KW-0032">Aminotransferase</keyword>
<accession>A0ABR5N632</accession>
<dbReference type="InterPro" id="IPR049704">
    <property type="entry name" value="Aminotrans_3_PPA_site"/>
</dbReference>
<keyword evidence="2 3" id="KW-0663">Pyridoxal phosphate</keyword>
<dbReference type="SUPFAM" id="SSF53383">
    <property type="entry name" value="PLP-dependent transferases"/>
    <property type="match status" value="1"/>
</dbReference>
<evidence type="ECO:0000313" key="5">
    <source>
        <dbReference type="EMBL" id="KQL45917.1"/>
    </source>
</evidence>
<dbReference type="InterPro" id="IPR015421">
    <property type="entry name" value="PyrdxlP-dep_Trfase_major"/>
</dbReference>
<evidence type="ECO:0000256" key="1">
    <source>
        <dbReference type="ARBA" id="ARBA00008954"/>
    </source>
</evidence>
<dbReference type="InterPro" id="IPR005814">
    <property type="entry name" value="Aminotrans_3"/>
</dbReference>
<proteinExistence type="inferred from homology"/>
<dbReference type="Gene3D" id="3.40.640.10">
    <property type="entry name" value="Type I PLP-dependent aspartate aminotransferase-like (Major domain)"/>
    <property type="match status" value="1"/>
</dbReference>
<keyword evidence="4" id="KW-0175">Coiled coil</keyword>
<evidence type="ECO:0000256" key="3">
    <source>
        <dbReference type="RuleBase" id="RU003560"/>
    </source>
</evidence>
<dbReference type="CDD" id="cd00610">
    <property type="entry name" value="OAT_like"/>
    <property type="match status" value="1"/>
</dbReference>
<dbReference type="RefSeq" id="WP_055744986.1">
    <property type="nucleotide sequence ID" value="NZ_LJJB01000010.1"/>
</dbReference>
<organism evidence="5 6">
    <name type="scientific">Brevibacillus choshinensis</name>
    <dbReference type="NCBI Taxonomy" id="54911"/>
    <lineage>
        <taxon>Bacteria</taxon>
        <taxon>Bacillati</taxon>
        <taxon>Bacillota</taxon>
        <taxon>Bacilli</taxon>
        <taxon>Bacillales</taxon>
        <taxon>Paenibacillaceae</taxon>
        <taxon>Brevibacillus</taxon>
    </lineage>
</organism>
<feature type="coiled-coil region" evidence="4">
    <location>
        <begin position="410"/>
        <end position="437"/>
    </location>
</feature>
<keyword evidence="5" id="KW-0808">Transferase</keyword>
<dbReference type="PANTHER" id="PTHR45688:SF13">
    <property type="entry name" value="ALANINE--GLYOXYLATE AMINOTRANSFERASE 2-LIKE"/>
    <property type="match status" value="1"/>
</dbReference>
<protein>
    <submittedName>
        <fullName evidence="5">Aminotransferase class III</fullName>
    </submittedName>
</protein>
<dbReference type="GO" id="GO:0008483">
    <property type="term" value="F:transaminase activity"/>
    <property type="evidence" value="ECO:0007669"/>
    <property type="project" value="UniProtKB-KW"/>
</dbReference>
<comment type="caution">
    <text evidence="5">The sequence shown here is derived from an EMBL/GenBank/DDBJ whole genome shotgun (WGS) entry which is preliminary data.</text>
</comment>
<dbReference type="Gene3D" id="3.90.1150.10">
    <property type="entry name" value="Aspartate Aminotransferase, domain 1"/>
    <property type="match status" value="1"/>
</dbReference>
<reference evidence="5 6" key="1">
    <citation type="submission" date="2015-09" db="EMBL/GenBank/DDBJ databases">
        <title>Genome sequencing project for genomic taxonomy and phylogenomics of Bacillus-like bacteria.</title>
        <authorList>
            <person name="Liu B."/>
            <person name="Wang J."/>
            <person name="Zhu Y."/>
            <person name="Liu G."/>
            <person name="Chen Q."/>
            <person name="Chen Z."/>
            <person name="Lan J."/>
            <person name="Che J."/>
            <person name="Ge C."/>
            <person name="Shi H."/>
            <person name="Pan Z."/>
            <person name="Liu X."/>
        </authorList>
    </citation>
    <scope>NUCLEOTIDE SEQUENCE [LARGE SCALE GENOMIC DNA]</scope>
    <source>
        <strain evidence="5 6">DSM 8552</strain>
    </source>
</reference>
<dbReference type="EMBL" id="LJJB01000010">
    <property type="protein sequence ID" value="KQL45917.1"/>
    <property type="molecule type" value="Genomic_DNA"/>
</dbReference>
<dbReference type="PROSITE" id="PS00600">
    <property type="entry name" value="AA_TRANSFER_CLASS_3"/>
    <property type="match status" value="1"/>
</dbReference>
<dbReference type="InterPro" id="IPR015424">
    <property type="entry name" value="PyrdxlP-dep_Trfase"/>
</dbReference>
<evidence type="ECO:0000256" key="2">
    <source>
        <dbReference type="ARBA" id="ARBA00022898"/>
    </source>
</evidence>
<gene>
    <name evidence="5" type="ORF">AN963_12915</name>
</gene>
<dbReference type="PIRSF" id="PIRSF000521">
    <property type="entry name" value="Transaminase_4ab_Lys_Orn"/>
    <property type="match status" value="1"/>
</dbReference>
<dbReference type="PANTHER" id="PTHR45688">
    <property type="match status" value="1"/>
</dbReference>
<name>A0ABR5N632_BRECH</name>
<dbReference type="InterPro" id="IPR015422">
    <property type="entry name" value="PyrdxlP-dep_Trfase_small"/>
</dbReference>
<sequence>MNQDTLLSIEDKVISNALKIRFYPMAVASAHGTRLMDEAGVSYLDLSAGWAVAGIGYGHPRIAHQLKKQYETISFTSQLTIPEKNMVGLAQKLIEITPGSFEKKVWFGHSGSDANDCVYKLWPLVRNRSRLVSFMGSYHGQTMGSLSLSGHPAQAKFIGHGNVVKLPYPNPYRPPFGETQALTSQVISYIENELFRTICPPEDTAGLIVEGIQSDGGLIVPPDDFLPELQKLCQRYDISLIFDEVKVGMGRTGKWFSFDHYNLAPDAVVVGKSLGAGLPISAVIARKELLDAGFGVHMFTASGNPVCSIAALENIAILEEERLIENAAENGAYFLKLLEELKQRYEWIGDVRGRGLAIGVELVEDRSSKIPAAEKTAAVCYRAFELGMLVFYVGIHSNVIEITPPLTISKQEIDLAVSILDQALKDLENNNIDMEKVRQYAGW</sequence>
<dbReference type="Pfam" id="PF00202">
    <property type="entry name" value="Aminotran_3"/>
    <property type="match status" value="1"/>
</dbReference>
<comment type="similarity">
    <text evidence="1 3">Belongs to the class-III pyridoxal-phosphate-dependent aminotransferase family.</text>
</comment>
<evidence type="ECO:0000256" key="4">
    <source>
        <dbReference type="SAM" id="Coils"/>
    </source>
</evidence>
<keyword evidence="6" id="KW-1185">Reference proteome</keyword>